<dbReference type="Proteomes" id="UP000070371">
    <property type="component" value="Chromosome"/>
</dbReference>
<dbReference type="EMBL" id="CP014327">
    <property type="protein sequence ID" value="AML50178.1"/>
    <property type="molecule type" value="Genomic_DNA"/>
</dbReference>
<evidence type="ECO:0000256" key="1">
    <source>
        <dbReference type="SAM" id="MobiDB-lite"/>
    </source>
</evidence>
<dbReference type="AlphaFoldDB" id="A0A126UVS8"/>
<dbReference type="KEGG" id="hat:RC74_01865"/>
<sequence>MSQEPVNKSVKAAATQGGAKPAQKTGKTRDDRLKSALKANMAKRKSQARARSVVNDQDK</sequence>
<accession>A0A126UVS8</accession>
<name>A0A126UVS8_9RHOB</name>
<evidence type="ECO:0000313" key="2">
    <source>
        <dbReference type="EMBL" id="AML50178.1"/>
    </source>
</evidence>
<organism evidence="2 3">
    <name type="scientific">Falsihalocynthiibacter arcticus</name>
    <dbReference type="NCBI Taxonomy" id="1579316"/>
    <lineage>
        <taxon>Bacteria</taxon>
        <taxon>Pseudomonadati</taxon>
        <taxon>Pseudomonadota</taxon>
        <taxon>Alphaproteobacteria</taxon>
        <taxon>Rhodobacterales</taxon>
        <taxon>Roseobacteraceae</taxon>
        <taxon>Falsihalocynthiibacter</taxon>
    </lineage>
</organism>
<feature type="region of interest" description="Disordered" evidence="1">
    <location>
        <begin position="1"/>
        <end position="59"/>
    </location>
</feature>
<proteinExistence type="predicted"/>
<dbReference type="STRING" id="1579316.RC74_01865"/>
<gene>
    <name evidence="2" type="ORF">RC74_01865</name>
</gene>
<reference evidence="2 3" key="1">
    <citation type="submission" date="2016-02" db="EMBL/GenBank/DDBJ databases">
        <title>Complete genome sequence of Halocynthiibacter arcticus PAMC 20958t from arctic marine sediment.</title>
        <authorList>
            <person name="Lee Y.M."/>
            <person name="Baek K."/>
            <person name="Lee H.K."/>
            <person name="Shin S.C."/>
        </authorList>
    </citation>
    <scope>NUCLEOTIDE SEQUENCE [LARGE SCALE GENOMIC DNA]</scope>
    <source>
        <strain evidence="2">PAMC 20958</strain>
    </source>
</reference>
<keyword evidence="3" id="KW-1185">Reference proteome</keyword>
<protein>
    <submittedName>
        <fullName evidence="2">Uncharacterized protein</fullName>
    </submittedName>
</protein>
<dbReference type="OrthoDB" id="7876735at2"/>
<dbReference type="RefSeq" id="WP_039004519.1">
    <property type="nucleotide sequence ID" value="NZ_CP014327.1"/>
</dbReference>
<evidence type="ECO:0000313" key="3">
    <source>
        <dbReference type="Proteomes" id="UP000070371"/>
    </source>
</evidence>